<gene>
    <name evidence="3" type="ORF">ALAG00032_LOCUS8495</name>
</gene>
<protein>
    <recommendedName>
        <fullName evidence="2">Ubiquitin-like domain-containing protein</fullName>
    </recommendedName>
</protein>
<feature type="domain" description="Ubiquitin-like" evidence="2">
    <location>
        <begin position="40"/>
        <end position="73"/>
    </location>
</feature>
<sequence length="213" mass="23983">MSSGEKKVAPLPAAEEYLVVRVLDVKKNVTREVKCVGGRVEKLMEAIDKEFGIPIKRQRLICSGRLLRADERLDASISKTIHLFPRSEDAPPARSITAAPVGLNARRTTDRRMNEDPFHTSDFSRLALFESAMDIEQQQQFEEQQLSDVSELGTPREFFWGFVLGMLLGFIMLLYLWERSISHRQKMGILAGATAQLFVKYLHSGFAAAQTGP</sequence>
<evidence type="ECO:0000256" key="1">
    <source>
        <dbReference type="SAM" id="Phobius"/>
    </source>
</evidence>
<evidence type="ECO:0000313" key="3">
    <source>
        <dbReference type="EMBL" id="CAE0367738.1"/>
    </source>
</evidence>
<feature type="transmembrane region" description="Helical" evidence="1">
    <location>
        <begin position="158"/>
        <end position="177"/>
    </location>
</feature>
<dbReference type="SUPFAM" id="SSF54236">
    <property type="entry name" value="Ubiquitin-like"/>
    <property type="match status" value="1"/>
</dbReference>
<keyword evidence="1" id="KW-0812">Transmembrane</keyword>
<keyword evidence="1" id="KW-0472">Membrane</keyword>
<name>A0A7S3JWX2_9STRA</name>
<dbReference type="EMBL" id="HBIJ01012509">
    <property type="protein sequence ID" value="CAE0367738.1"/>
    <property type="molecule type" value="Transcribed_RNA"/>
</dbReference>
<organism evidence="3">
    <name type="scientific">Aureoumbra lagunensis</name>
    <dbReference type="NCBI Taxonomy" id="44058"/>
    <lineage>
        <taxon>Eukaryota</taxon>
        <taxon>Sar</taxon>
        <taxon>Stramenopiles</taxon>
        <taxon>Ochrophyta</taxon>
        <taxon>Pelagophyceae</taxon>
        <taxon>Pelagomonadales</taxon>
        <taxon>Aureoumbra</taxon>
    </lineage>
</organism>
<dbReference type="InterPro" id="IPR029071">
    <property type="entry name" value="Ubiquitin-like_domsf"/>
</dbReference>
<evidence type="ECO:0000259" key="2">
    <source>
        <dbReference type="PROSITE" id="PS50053"/>
    </source>
</evidence>
<dbReference type="InterPro" id="IPR025390">
    <property type="entry name" value="Dsc3_C"/>
</dbReference>
<dbReference type="InterPro" id="IPR000626">
    <property type="entry name" value="Ubiquitin-like_dom"/>
</dbReference>
<accession>A0A7S3JWX2</accession>
<keyword evidence="1" id="KW-1133">Transmembrane helix</keyword>
<dbReference type="PROSITE" id="PS50053">
    <property type="entry name" value="UBIQUITIN_2"/>
    <property type="match status" value="1"/>
</dbReference>
<dbReference type="Gene3D" id="3.10.20.90">
    <property type="entry name" value="Phosphatidylinositol 3-kinase Catalytic Subunit, Chain A, domain 1"/>
    <property type="match status" value="1"/>
</dbReference>
<proteinExistence type="predicted"/>
<dbReference type="Pfam" id="PF13373">
    <property type="entry name" value="Dsc3_C"/>
    <property type="match status" value="1"/>
</dbReference>
<dbReference type="Pfam" id="PF00240">
    <property type="entry name" value="ubiquitin"/>
    <property type="match status" value="1"/>
</dbReference>
<dbReference type="AlphaFoldDB" id="A0A7S3JWX2"/>
<reference evidence="3" key="1">
    <citation type="submission" date="2021-01" db="EMBL/GenBank/DDBJ databases">
        <authorList>
            <person name="Corre E."/>
            <person name="Pelletier E."/>
            <person name="Niang G."/>
            <person name="Scheremetjew M."/>
            <person name="Finn R."/>
            <person name="Kale V."/>
            <person name="Holt S."/>
            <person name="Cochrane G."/>
            <person name="Meng A."/>
            <person name="Brown T."/>
            <person name="Cohen L."/>
        </authorList>
    </citation>
    <scope>NUCLEOTIDE SEQUENCE</scope>
    <source>
        <strain evidence="3">CCMP1510</strain>
    </source>
</reference>